<dbReference type="PANTHER" id="PTHR20961:SF38">
    <property type="entry name" value="PROTEIN O-LINKED-MANNOSE BETA-1,4-N-ACETYLGLUCOSAMINYLTRANSFERASE 2"/>
    <property type="match status" value="1"/>
</dbReference>
<evidence type="ECO:0000256" key="3">
    <source>
        <dbReference type="ARBA" id="ARBA00022679"/>
    </source>
</evidence>
<keyword evidence="4" id="KW-0812">Transmembrane</keyword>
<organism evidence="9 10">
    <name type="scientific">Podila minutissima</name>
    <dbReference type="NCBI Taxonomy" id="64525"/>
    <lineage>
        <taxon>Eukaryota</taxon>
        <taxon>Fungi</taxon>
        <taxon>Fungi incertae sedis</taxon>
        <taxon>Mucoromycota</taxon>
        <taxon>Mortierellomycotina</taxon>
        <taxon>Mortierellomycetes</taxon>
        <taxon>Mortierellales</taxon>
        <taxon>Mortierellaceae</taxon>
        <taxon>Podila</taxon>
    </lineage>
</organism>
<name>A0A9P5VP06_9FUNG</name>
<dbReference type="InterPro" id="IPR049625">
    <property type="entry name" value="Glyco_transf_61_cat"/>
</dbReference>
<keyword evidence="6" id="KW-0472">Membrane</keyword>
<comment type="caution">
    <text evidence="9">The sequence shown here is derived from an EMBL/GenBank/DDBJ whole genome shotgun (WGS) entry which is preliminary data.</text>
</comment>
<feature type="domain" description="Glycosyltransferase 61 catalytic" evidence="8">
    <location>
        <begin position="271"/>
        <end position="346"/>
    </location>
</feature>
<dbReference type="Proteomes" id="UP000696485">
    <property type="component" value="Unassembled WGS sequence"/>
</dbReference>
<dbReference type="GO" id="GO:0016757">
    <property type="term" value="F:glycosyltransferase activity"/>
    <property type="evidence" value="ECO:0007669"/>
    <property type="project" value="UniProtKB-KW"/>
</dbReference>
<evidence type="ECO:0000256" key="2">
    <source>
        <dbReference type="ARBA" id="ARBA00022676"/>
    </source>
</evidence>
<evidence type="ECO:0000256" key="6">
    <source>
        <dbReference type="ARBA" id="ARBA00023136"/>
    </source>
</evidence>
<evidence type="ECO:0000256" key="1">
    <source>
        <dbReference type="ARBA" id="ARBA00004167"/>
    </source>
</evidence>
<evidence type="ECO:0000313" key="9">
    <source>
        <dbReference type="EMBL" id="KAF9334658.1"/>
    </source>
</evidence>
<gene>
    <name evidence="9" type="ORF">BG006_001788</name>
</gene>
<evidence type="ECO:0000256" key="5">
    <source>
        <dbReference type="ARBA" id="ARBA00022989"/>
    </source>
</evidence>
<dbReference type="PANTHER" id="PTHR20961">
    <property type="entry name" value="GLYCOSYLTRANSFERASE"/>
    <property type="match status" value="1"/>
</dbReference>
<keyword evidence="3" id="KW-0808">Transferase</keyword>
<dbReference type="EMBL" id="JAAAUY010000137">
    <property type="protein sequence ID" value="KAF9334658.1"/>
    <property type="molecule type" value="Genomic_DNA"/>
</dbReference>
<comment type="subcellular location">
    <subcellularLocation>
        <location evidence="1">Membrane</location>
        <topology evidence="1">Single-pass membrane protein</topology>
    </subcellularLocation>
</comment>
<sequence>MCRAFIRGNGLLATNMPKVNLMSSDEDSDILWQPRVERSWQRKMKAHYVNETLFVHGLYSPSHFSHWLYNGMTPLYSTMKRFGATKNSWLFRGVAVDWGLTRQGGWEMDHFFYTGKELVLSQYEIATNFQSLPPADAPICFERAVVGLGSQCALVFCENNIPIEVYQKFRDEIAEHYWNTPQSWQDHIANSRVMINQEQLDKDNNETRSPLKCLEGARYYNFEGAGPGHGLETSELSARRGQRFPDSADPATNYKVFSADGSSSSSVTSDNARKLVVGIIQRAPSRKLLNDQDLVDGLVKAGFRVKWMTFDHGCGLAETAYLLRDVNVLISPHGNAIGASIFMPTHDPVPTIISIDNSHYAENWFKFTASVLGQRFMSSACGPHAYADEATRERCPYYNDRAVGMKLLQKQAFVLGLPSALVTTDDQNEAMSEREHSQRIQHQRAFVKTNDAARKLAETEFEALIGAEVPYALVEKYGQEIWTFFYDYWKGVPRYADVPRVVKFAQGLQADYERELAEDAANGRGGIDAGGSRSNRHYIDYVRKNQACGIHECPKILQRNVASAESAYGKHSVNNVGLWGQPVAGSKALLADLKEFKDWKFDVPL</sequence>
<dbReference type="Pfam" id="PF04577">
    <property type="entry name" value="Glyco_transf_61"/>
    <property type="match status" value="1"/>
</dbReference>
<reference evidence="9" key="1">
    <citation type="journal article" date="2020" name="Fungal Divers.">
        <title>Resolving the Mortierellaceae phylogeny through synthesis of multi-gene phylogenetics and phylogenomics.</title>
        <authorList>
            <person name="Vandepol N."/>
            <person name="Liber J."/>
            <person name="Desiro A."/>
            <person name="Na H."/>
            <person name="Kennedy M."/>
            <person name="Barry K."/>
            <person name="Grigoriev I.V."/>
            <person name="Miller A.N."/>
            <person name="O'Donnell K."/>
            <person name="Stajich J.E."/>
            <person name="Bonito G."/>
        </authorList>
    </citation>
    <scope>NUCLEOTIDE SEQUENCE</scope>
    <source>
        <strain evidence="9">NVP1</strain>
    </source>
</reference>
<evidence type="ECO:0000256" key="4">
    <source>
        <dbReference type="ARBA" id="ARBA00022692"/>
    </source>
</evidence>
<proteinExistence type="predicted"/>
<accession>A0A9P5VP06</accession>
<dbReference type="InterPro" id="IPR007657">
    <property type="entry name" value="Glycosyltransferase_61"/>
</dbReference>
<keyword evidence="10" id="KW-1185">Reference proteome</keyword>
<evidence type="ECO:0000313" key="10">
    <source>
        <dbReference type="Proteomes" id="UP000696485"/>
    </source>
</evidence>
<keyword evidence="7" id="KW-0325">Glycoprotein</keyword>
<evidence type="ECO:0000259" key="8">
    <source>
        <dbReference type="Pfam" id="PF04577"/>
    </source>
</evidence>
<keyword evidence="2" id="KW-0328">Glycosyltransferase</keyword>
<dbReference type="GO" id="GO:0016020">
    <property type="term" value="C:membrane"/>
    <property type="evidence" value="ECO:0007669"/>
    <property type="project" value="UniProtKB-SubCell"/>
</dbReference>
<dbReference type="AlphaFoldDB" id="A0A9P5VP06"/>
<protein>
    <recommendedName>
        <fullName evidence="8">Glycosyltransferase 61 catalytic domain-containing protein</fullName>
    </recommendedName>
</protein>
<keyword evidence="5" id="KW-1133">Transmembrane helix</keyword>
<evidence type="ECO:0000256" key="7">
    <source>
        <dbReference type="ARBA" id="ARBA00023180"/>
    </source>
</evidence>